<dbReference type="AlphaFoldDB" id="A0A382XW30"/>
<organism evidence="1">
    <name type="scientific">marine metagenome</name>
    <dbReference type="NCBI Taxonomy" id="408172"/>
    <lineage>
        <taxon>unclassified sequences</taxon>
        <taxon>metagenomes</taxon>
        <taxon>ecological metagenomes</taxon>
    </lineage>
</organism>
<sequence>MIIERHRLIGQLPIKRRVSKVTKIEPARNGANMDGQNRMMGLSPDMYDTVMAYCQKCHKRI</sequence>
<gene>
    <name evidence="1" type="ORF">METZ01_LOCUS428161</name>
</gene>
<accession>A0A382XW30</accession>
<dbReference type="EMBL" id="UINC01170986">
    <property type="protein sequence ID" value="SVD75307.1"/>
    <property type="molecule type" value="Genomic_DNA"/>
</dbReference>
<proteinExistence type="predicted"/>
<evidence type="ECO:0000313" key="1">
    <source>
        <dbReference type="EMBL" id="SVD75307.1"/>
    </source>
</evidence>
<feature type="non-terminal residue" evidence="1">
    <location>
        <position position="61"/>
    </location>
</feature>
<protein>
    <submittedName>
        <fullName evidence="1">Uncharacterized protein</fullName>
    </submittedName>
</protein>
<reference evidence="1" key="1">
    <citation type="submission" date="2018-05" db="EMBL/GenBank/DDBJ databases">
        <authorList>
            <person name="Lanie J.A."/>
            <person name="Ng W.-L."/>
            <person name="Kazmierczak K.M."/>
            <person name="Andrzejewski T.M."/>
            <person name="Davidsen T.M."/>
            <person name="Wayne K.J."/>
            <person name="Tettelin H."/>
            <person name="Glass J.I."/>
            <person name="Rusch D."/>
            <person name="Podicherti R."/>
            <person name="Tsui H.-C.T."/>
            <person name="Winkler M.E."/>
        </authorList>
    </citation>
    <scope>NUCLEOTIDE SEQUENCE</scope>
</reference>
<name>A0A382XW30_9ZZZZ</name>